<feature type="compositionally biased region" description="Low complexity" evidence="5">
    <location>
        <begin position="566"/>
        <end position="583"/>
    </location>
</feature>
<dbReference type="CDD" id="cd06225">
    <property type="entry name" value="HAMP"/>
    <property type="match status" value="1"/>
</dbReference>
<name>A0ABT5MHF8_9BURK</name>
<dbReference type="EMBL" id="JAQSIO010000006">
    <property type="protein sequence ID" value="MDD0816027.1"/>
    <property type="molecule type" value="Genomic_DNA"/>
</dbReference>
<keyword evidence="10" id="KW-1185">Reference proteome</keyword>
<feature type="transmembrane region" description="Helical" evidence="6">
    <location>
        <begin position="12"/>
        <end position="35"/>
    </location>
</feature>
<feature type="region of interest" description="Disordered" evidence="5">
    <location>
        <begin position="528"/>
        <end position="592"/>
    </location>
</feature>
<dbReference type="PANTHER" id="PTHR43531">
    <property type="entry name" value="PROTEIN ICFG"/>
    <property type="match status" value="1"/>
</dbReference>
<dbReference type="InterPro" id="IPR024478">
    <property type="entry name" value="HlyB_4HB_MCP"/>
</dbReference>
<protein>
    <submittedName>
        <fullName evidence="9">Methyl-accepting chemotaxis protein</fullName>
    </submittedName>
</protein>
<dbReference type="CDD" id="cd11386">
    <property type="entry name" value="MCP_signal"/>
    <property type="match status" value="1"/>
</dbReference>
<dbReference type="PROSITE" id="PS50111">
    <property type="entry name" value="CHEMOTAXIS_TRANSDUC_2"/>
    <property type="match status" value="1"/>
</dbReference>
<keyword evidence="6" id="KW-0812">Transmembrane</keyword>
<dbReference type="SMART" id="SM00304">
    <property type="entry name" value="HAMP"/>
    <property type="match status" value="1"/>
</dbReference>
<keyword evidence="6" id="KW-1133">Transmembrane helix</keyword>
<evidence type="ECO:0000259" key="7">
    <source>
        <dbReference type="PROSITE" id="PS50111"/>
    </source>
</evidence>
<keyword evidence="6" id="KW-0472">Membrane</keyword>
<evidence type="ECO:0000256" key="5">
    <source>
        <dbReference type="SAM" id="MobiDB-lite"/>
    </source>
</evidence>
<dbReference type="SUPFAM" id="SSF58104">
    <property type="entry name" value="Methyl-accepting chemotaxis protein (MCP) signaling domain"/>
    <property type="match status" value="1"/>
</dbReference>
<gene>
    <name evidence="9" type="ORF">PSQ39_15425</name>
</gene>
<feature type="transmembrane region" description="Helical" evidence="6">
    <location>
        <begin position="193"/>
        <end position="215"/>
    </location>
</feature>
<accession>A0ABT5MHF8</accession>
<evidence type="ECO:0000256" key="3">
    <source>
        <dbReference type="PROSITE-ProRule" id="PRU00284"/>
    </source>
</evidence>
<dbReference type="SMART" id="SM00283">
    <property type="entry name" value="MA"/>
    <property type="match status" value="1"/>
</dbReference>
<proteinExistence type="inferred from homology"/>
<dbReference type="InterPro" id="IPR003660">
    <property type="entry name" value="HAMP_dom"/>
</dbReference>
<sequence>MNLLNRLSIRNRLYFGTGFSLLLLTIIGLTGFWALHSTDRTLKILLDQKVQALTTLDELRLQAADVRRSEKDIIISFNNSVEVASLRENWTKQLNGLLGATQTFGAQHSDETELTEALKKVQASLKEYQAGLTPILEQVERAQIDGAAAGAYADRQKKHIEAADQGLSGLVREAREAMQSSQEAMQQDINRQIALMVALLVVALVVLIPLTVFSVRGLAGAITQARDLAERIAQGDLSNEVSSQSTDELGQLVSAMGQMQQSLRDLVKQVLQATESIATASTEIASGNNDLSHRTEQTAANLQKTSSSMESLTHNVQQSAESSRQASSLASSASEVAEQGGQVVSRVVSTMEDIRGASRKIGDITGVIDGIAFQTNILALNAAVEAARAGEQGRGFAVVAGEVRSLAQRAAQAAREIKTLIGASEAQVESGAALVQQAGATMNEVVVSVQRVAQIVADITHAASDQSSGISEVNQAVAQLDQVTQQNAALVEESAAAAQSLQSQAEQLEQLVRRFRLGAGDLQALPRRSAAGPVSMPAPRAVPAPQRAATGASALPKVKATASLQAPSGSTRAAPAAALAAGAGREDDWETF</sequence>
<feature type="coiled-coil region" evidence="4">
    <location>
        <begin position="473"/>
        <end position="518"/>
    </location>
</feature>
<evidence type="ECO:0000256" key="1">
    <source>
        <dbReference type="ARBA" id="ARBA00022481"/>
    </source>
</evidence>
<feature type="domain" description="Methyl-accepting transducer" evidence="7">
    <location>
        <begin position="273"/>
        <end position="502"/>
    </location>
</feature>
<evidence type="ECO:0000256" key="4">
    <source>
        <dbReference type="SAM" id="Coils"/>
    </source>
</evidence>
<dbReference type="Proteomes" id="UP001528672">
    <property type="component" value="Unassembled WGS sequence"/>
</dbReference>
<dbReference type="InterPro" id="IPR051310">
    <property type="entry name" value="MCP_chemotaxis"/>
</dbReference>
<dbReference type="PANTHER" id="PTHR43531:SF14">
    <property type="entry name" value="METHYL-ACCEPTING CHEMOTAXIS PROTEIN I-RELATED"/>
    <property type="match status" value="1"/>
</dbReference>
<feature type="compositionally biased region" description="Polar residues" evidence="5">
    <location>
        <begin position="297"/>
        <end position="316"/>
    </location>
</feature>
<comment type="caution">
    <text evidence="9">The sequence shown here is derived from an EMBL/GenBank/DDBJ whole genome shotgun (WGS) entry which is preliminary data.</text>
</comment>
<organism evidence="9 10">
    <name type="scientific">Curvibacter microcysteis</name>
    <dbReference type="NCBI Taxonomy" id="3026419"/>
    <lineage>
        <taxon>Bacteria</taxon>
        <taxon>Pseudomonadati</taxon>
        <taxon>Pseudomonadota</taxon>
        <taxon>Betaproteobacteria</taxon>
        <taxon>Burkholderiales</taxon>
        <taxon>Comamonadaceae</taxon>
        <taxon>Curvibacter</taxon>
    </lineage>
</organism>
<evidence type="ECO:0000256" key="6">
    <source>
        <dbReference type="SAM" id="Phobius"/>
    </source>
</evidence>
<feature type="compositionally biased region" description="Low complexity" evidence="5">
    <location>
        <begin position="537"/>
        <end position="549"/>
    </location>
</feature>
<reference evidence="9 10" key="1">
    <citation type="submission" date="2023-02" db="EMBL/GenBank/DDBJ databases">
        <title>Bacterial whole genome sequence for Curvibacter sp. HBC28.</title>
        <authorList>
            <person name="Le V."/>
            <person name="Ko S.-R."/>
            <person name="Ahn C.-Y."/>
            <person name="Oh H.-M."/>
        </authorList>
    </citation>
    <scope>NUCLEOTIDE SEQUENCE [LARGE SCALE GENOMIC DNA]</scope>
    <source>
        <strain evidence="9 10">HBC28</strain>
    </source>
</reference>
<dbReference type="Pfam" id="PF00015">
    <property type="entry name" value="MCPsignal"/>
    <property type="match status" value="1"/>
</dbReference>
<evidence type="ECO:0000256" key="2">
    <source>
        <dbReference type="ARBA" id="ARBA00029447"/>
    </source>
</evidence>
<keyword evidence="4" id="KW-0175">Coiled coil</keyword>
<dbReference type="RefSeq" id="WP_273927928.1">
    <property type="nucleotide sequence ID" value="NZ_JAQSIO010000006.1"/>
</dbReference>
<keyword evidence="1" id="KW-0488">Methylation</keyword>
<evidence type="ECO:0000313" key="9">
    <source>
        <dbReference type="EMBL" id="MDD0816027.1"/>
    </source>
</evidence>
<dbReference type="PROSITE" id="PS50885">
    <property type="entry name" value="HAMP"/>
    <property type="match status" value="1"/>
</dbReference>
<dbReference type="Gene3D" id="1.10.287.950">
    <property type="entry name" value="Methyl-accepting chemotaxis protein"/>
    <property type="match status" value="1"/>
</dbReference>
<comment type="similarity">
    <text evidence="2">Belongs to the methyl-accepting chemotaxis (MCP) protein family.</text>
</comment>
<evidence type="ECO:0000259" key="8">
    <source>
        <dbReference type="PROSITE" id="PS50885"/>
    </source>
</evidence>
<evidence type="ECO:0000313" key="10">
    <source>
        <dbReference type="Proteomes" id="UP001528672"/>
    </source>
</evidence>
<feature type="domain" description="HAMP" evidence="8">
    <location>
        <begin position="216"/>
        <end position="268"/>
    </location>
</feature>
<dbReference type="Pfam" id="PF12729">
    <property type="entry name" value="4HB_MCP_1"/>
    <property type="match status" value="1"/>
</dbReference>
<keyword evidence="3" id="KW-0807">Transducer</keyword>
<dbReference type="Pfam" id="PF00672">
    <property type="entry name" value="HAMP"/>
    <property type="match status" value="1"/>
</dbReference>
<feature type="region of interest" description="Disordered" evidence="5">
    <location>
        <begin position="284"/>
        <end position="335"/>
    </location>
</feature>
<dbReference type="InterPro" id="IPR004089">
    <property type="entry name" value="MCPsignal_dom"/>
</dbReference>
<feature type="compositionally biased region" description="Low complexity" evidence="5">
    <location>
        <begin position="317"/>
        <end position="335"/>
    </location>
</feature>